<feature type="transmembrane region" description="Helical" evidence="2">
    <location>
        <begin position="21"/>
        <end position="41"/>
    </location>
</feature>
<feature type="compositionally biased region" description="Polar residues" evidence="1">
    <location>
        <begin position="265"/>
        <end position="274"/>
    </location>
</feature>
<dbReference type="KEGG" id="emc:129341017"/>
<keyword evidence="3" id="KW-1185">Reference proteome</keyword>
<feature type="compositionally biased region" description="Polar residues" evidence="1">
    <location>
        <begin position="158"/>
        <end position="186"/>
    </location>
</feature>
<evidence type="ECO:0000313" key="3">
    <source>
        <dbReference type="Proteomes" id="UP001190640"/>
    </source>
</evidence>
<evidence type="ECO:0000256" key="2">
    <source>
        <dbReference type="SAM" id="Phobius"/>
    </source>
</evidence>
<feature type="transmembrane region" description="Helical" evidence="2">
    <location>
        <begin position="300"/>
        <end position="330"/>
    </location>
</feature>
<proteinExistence type="predicted"/>
<protein>
    <submittedName>
        <fullName evidence="4">P-selectin glycoprotein ligand 1</fullName>
    </submittedName>
</protein>
<keyword evidence="2" id="KW-0812">Transmembrane</keyword>
<dbReference type="GeneID" id="129341017"/>
<accession>A0AA97K5I2</accession>
<dbReference type="CTD" id="6404"/>
<keyword evidence="2" id="KW-1133">Transmembrane helix</keyword>
<dbReference type="Proteomes" id="UP001190640">
    <property type="component" value="Chromosome 13"/>
</dbReference>
<dbReference type="GO" id="GO:0005886">
    <property type="term" value="C:plasma membrane"/>
    <property type="evidence" value="ECO:0007669"/>
    <property type="project" value="TreeGrafter"/>
</dbReference>
<reference evidence="4" key="1">
    <citation type="submission" date="2025-08" db="UniProtKB">
        <authorList>
            <consortium name="RefSeq"/>
        </authorList>
    </citation>
    <scope>IDENTIFICATION</scope>
    <source>
        <tissue evidence="4">Blood</tissue>
    </source>
</reference>
<keyword evidence="2" id="KW-0472">Membrane</keyword>
<feature type="non-terminal residue" evidence="4">
    <location>
        <position position="1"/>
    </location>
</feature>
<dbReference type="PANTHER" id="PTHR17384:SF7">
    <property type="entry name" value="P-SELECTIN GLYCOPROTEIN LIGAND 1"/>
    <property type="match status" value="1"/>
</dbReference>
<gene>
    <name evidence="4" type="primary">SELPLG</name>
</gene>
<feature type="region of interest" description="Disordered" evidence="1">
    <location>
        <begin position="256"/>
        <end position="295"/>
    </location>
</feature>
<evidence type="ECO:0000256" key="1">
    <source>
        <dbReference type="SAM" id="MobiDB-lite"/>
    </source>
</evidence>
<feature type="transmembrane region" description="Helical" evidence="2">
    <location>
        <begin position="47"/>
        <end position="69"/>
    </location>
</feature>
<dbReference type="GO" id="GO:0050901">
    <property type="term" value="P:leukocyte tethering or rolling"/>
    <property type="evidence" value="ECO:0007669"/>
    <property type="project" value="TreeGrafter"/>
</dbReference>
<feature type="compositionally biased region" description="Pro residues" evidence="1">
    <location>
        <begin position="275"/>
        <end position="293"/>
    </location>
</feature>
<organism evidence="3 4">
    <name type="scientific">Eublepharis macularius</name>
    <name type="common">Leopard gecko</name>
    <name type="synonym">Cyrtodactylus macularius</name>
    <dbReference type="NCBI Taxonomy" id="481883"/>
    <lineage>
        <taxon>Eukaryota</taxon>
        <taxon>Metazoa</taxon>
        <taxon>Chordata</taxon>
        <taxon>Craniata</taxon>
        <taxon>Vertebrata</taxon>
        <taxon>Euteleostomi</taxon>
        <taxon>Lepidosauria</taxon>
        <taxon>Squamata</taxon>
        <taxon>Bifurcata</taxon>
        <taxon>Gekkota</taxon>
        <taxon>Eublepharidae</taxon>
        <taxon>Eublepharinae</taxon>
        <taxon>Eublepharis</taxon>
    </lineage>
</organism>
<dbReference type="AlphaFoldDB" id="A0AA97K5I2"/>
<dbReference type="PANTHER" id="PTHR17384">
    <property type="entry name" value="P-SELECTIN GLYCOPROTEIN LIGAND-1"/>
    <property type="match status" value="1"/>
</dbReference>
<evidence type="ECO:0000313" key="4">
    <source>
        <dbReference type="RefSeq" id="XP_054851860.1"/>
    </source>
</evidence>
<sequence>LPMKSKHRKQSNKSHLDQLGLCVLCCPAVDFLSCPVAGLMASVNYSLMVVLSSLLVASGFSFPGLKLLLQHGAAGDNMEAHNLRADSLLVATGQWEWKTVGEASHNTPLFPRRKRAYLVLERYPNRTAVETTTSLLVEDETTEPVTGLAARLMETEETSQPGLARNGSSTEAPATSSPLDDSSTEATVTHFSTVADTAPRHGRLTSPSLVEDFTDTTNAEESSHLSNTTDAAQPTSTAPSQTLAATSAISVAPLGLDTKAGGKTGNATSSLSPPLTNPRPTPTGQLRPPPKAPPRGSDKWLWQCLLAISLLALVAGIFIITTFVLATLLWRQKRAYKLSRRNQTEMVCISSLLAAEEAEASRGRLPRAKRVKMLAEDGSETDVDNLTLNSFLP</sequence>
<feature type="region of interest" description="Disordered" evidence="1">
    <location>
        <begin position="156"/>
        <end position="186"/>
    </location>
</feature>
<dbReference type="RefSeq" id="XP_054851860.1">
    <property type="nucleotide sequence ID" value="XM_054995885.1"/>
</dbReference>
<feature type="region of interest" description="Disordered" evidence="1">
    <location>
        <begin position="215"/>
        <end position="243"/>
    </location>
</feature>
<dbReference type="InterPro" id="IPR026195">
    <property type="entry name" value="PSGL-1"/>
</dbReference>
<name>A0AA97K5I2_EUBMA</name>